<keyword evidence="4" id="KW-1185">Reference proteome</keyword>
<evidence type="ECO:0000256" key="1">
    <source>
        <dbReference type="SAM" id="MobiDB-lite"/>
    </source>
</evidence>
<sequence length="867" mass="92350">MRVQIRGIPPYSSDDVVVLDNLTVAELRNSLMDRFNIDPATHSIRLLYRGRLMQDANSVSSYGVEEGSTVHIVVQPRQPEGGSSGGGEEHSAGPNQQQQFTIPQFSFSTGGGSGYNYVSGGGFSWQPFASTLAQSISTAFQHQQQTAPQGWSMPSASPSAPGNSPHVAFSYEMGSNVPRNDGTAAPGGSGGDTAAAASNSDPAMAATMNALTSQLPWLISSVLSSSLYGNAGAQQPQPQSSTAGATPEGPPSGGVSAGASMSQAETQQQVAVDHDGAAQAMVDTETPGQREDATSASAPPHPSAAPTPVTAASGAAPQPVLNFTAASPSRMEVFVGNPAPPMPHLQYPQHQPSVVHIHVHCTPEELDAIPDRLRRLATQIPVGQVTLQPDTTDRSSYRQSTQSEQQQQQQQQQPSTTAASQGNNTSTSAASDTQAPWINEAMSAMLATLGMPQLMQLAAGNYSVLANLRALLQEQVQRRLSGTNRSLDAMAHVAQHEAKQLSERILSMPVVQNLMTQQTAAATSAGRTIDEASQRVGAFRRELPRYLEHFYVAVMQHLCCASTNTAEWSRELRNIVVRYVGMVLSRSARWFEDGSLAFQPAMANIMQTLLQSSGVLQQYPVLQTFSAMLSPMLQSLLGQWEREYDQNMRRSDDNVQFEQDVSQPSPSLLPQPQAQVEGLTVSSDGVAAAPPLPAESASDLLQACNANILGSTASKRTTTTDRGDDDAARIDDDFEDLAKELMEDADNNASQPATKRVTPDSRLLDTPNRDPPASAEKTPVPGEAAAAAAASQAHLTSAVEGWEDACDVPHSVAERVRVMASRYVGAPAPQAPPPSHARCPHDSTTRAESDDWVMWEASPYHPAASRR</sequence>
<feature type="region of interest" description="Disordered" evidence="1">
    <location>
        <begin position="230"/>
        <end position="315"/>
    </location>
</feature>
<gene>
    <name evidence="3" type="ORF">Q4I28_001900</name>
</gene>
<dbReference type="InterPro" id="IPR000626">
    <property type="entry name" value="Ubiquitin-like_dom"/>
</dbReference>
<dbReference type="AlphaFoldDB" id="A0AAW3C0A2"/>
<reference evidence="3 4" key="1">
    <citation type="submission" date="2024-02" db="EMBL/GenBank/DDBJ databases">
        <title>FIRST GENOME SEQUENCES OF Leishmania (Viannia) shawi, Leishmania (Viannia) lindenbergi AND Leishmania (Viannia) utingensis.</title>
        <authorList>
            <person name="Resadore F."/>
            <person name="Custodio M.G.F."/>
            <person name="Boite M.C."/>
            <person name="Cupolillo E."/>
            <person name="Ferreira G.E.M."/>
        </authorList>
    </citation>
    <scope>NUCLEOTIDE SEQUENCE [LARGE SCALE GENOMIC DNA]</scope>
    <source>
        <strain evidence="3 4">MDAS/BR/1979/M5533</strain>
    </source>
</reference>
<dbReference type="InterPro" id="IPR029071">
    <property type="entry name" value="Ubiquitin-like_domsf"/>
</dbReference>
<feature type="region of interest" description="Disordered" evidence="1">
    <location>
        <begin position="380"/>
        <end position="435"/>
    </location>
</feature>
<dbReference type="EMBL" id="JBAMZN010000014">
    <property type="protein sequence ID" value="KAL0528132.1"/>
    <property type="molecule type" value="Genomic_DNA"/>
</dbReference>
<dbReference type="SUPFAM" id="SSF54236">
    <property type="entry name" value="Ubiquitin-like"/>
    <property type="match status" value="1"/>
</dbReference>
<comment type="caution">
    <text evidence="3">The sequence shown here is derived from an EMBL/GenBank/DDBJ whole genome shotgun (WGS) entry which is preliminary data.</text>
</comment>
<feature type="region of interest" description="Disordered" evidence="1">
    <location>
        <begin position="657"/>
        <end position="679"/>
    </location>
</feature>
<feature type="compositionally biased region" description="Low complexity" evidence="1">
    <location>
        <begin position="399"/>
        <end position="421"/>
    </location>
</feature>
<evidence type="ECO:0000313" key="4">
    <source>
        <dbReference type="Proteomes" id="UP001501274"/>
    </source>
</evidence>
<feature type="domain" description="Ubiquitin-like" evidence="2">
    <location>
        <begin position="1"/>
        <end position="79"/>
    </location>
</feature>
<feature type="region of interest" description="Disordered" evidence="1">
    <location>
        <begin position="743"/>
        <end position="782"/>
    </location>
</feature>
<accession>A0AAW3C0A2</accession>
<feature type="region of interest" description="Disordered" evidence="1">
    <location>
        <begin position="825"/>
        <end position="850"/>
    </location>
</feature>
<feature type="compositionally biased region" description="Low complexity" evidence="1">
    <location>
        <begin position="662"/>
        <end position="673"/>
    </location>
</feature>
<organism evidence="3 4">
    <name type="scientific">Leishmania naiffi</name>
    <dbReference type="NCBI Taxonomy" id="5678"/>
    <lineage>
        <taxon>Eukaryota</taxon>
        <taxon>Discoba</taxon>
        <taxon>Euglenozoa</taxon>
        <taxon>Kinetoplastea</taxon>
        <taxon>Metakinetoplastina</taxon>
        <taxon>Trypanosomatida</taxon>
        <taxon>Trypanosomatidae</taxon>
        <taxon>Leishmaniinae</taxon>
        <taxon>Leishmania</taxon>
        <taxon>Leishmania naiffi species complex</taxon>
    </lineage>
</organism>
<feature type="compositionally biased region" description="Polar residues" evidence="1">
    <location>
        <begin position="140"/>
        <end position="149"/>
    </location>
</feature>
<feature type="compositionally biased region" description="Polar residues" evidence="1">
    <location>
        <begin position="422"/>
        <end position="435"/>
    </location>
</feature>
<feature type="compositionally biased region" description="Low complexity" evidence="1">
    <location>
        <begin position="306"/>
        <end position="315"/>
    </location>
</feature>
<feature type="compositionally biased region" description="Polar residues" evidence="1">
    <location>
        <begin position="230"/>
        <end position="244"/>
    </location>
</feature>
<feature type="compositionally biased region" description="Basic and acidic residues" evidence="1">
    <location>
        <begin position="839"/>
        <end position="849"/>
    </location>
</feature>
<protein>
    <submittedName>
        <fullName evidence="3">Ubiquitin family</fullName>
    </submittedName>
</protein>
<dbReference type="SMART" id="SM00213">
    <property type="entry name" value="UBQ"/>
    <property type="match status" value="1"/>
</dbReference>
<evidence type="ECO:0000313" key="3">
    <source>
        <dbReference type="EMBL" id="KAL0528132.1"/>
    </source>
</evidence>
<evidence type="ECO:0000259" key="2">
    <source>
        <dbReference type="PROSITE" id="PS50053"/>
    </source>
</evidence>
<dbReference type="Gene3D" id="3.10.20.90">
    <property type="entry name" value="Phosphatidylinositol 3-kinase Catalytic Subunit, Chain A, domain 1"/>
    <property type="match status" value="1"/>
</dbReference>
<proteinExistence type="predicted"/>
<dbReference type="Proteomes" id="UP001501274">
    <property type="component" value="Unassembled WGS sequence"/>
</dbReference>
<dbReference type="Pfam" id="PF00240">
    <property type="entry name" value="ubiquitin"/>
    <property type="match status" value="1"/>
</dbReference>
<dbReference type="PROSITE" id="PS50053">
    <property type="entry name" value="UBIQUITIN_2"/>
    <property type="match status" value="1"/>
</dbReference>
<dbReference type="CDD" id="cd17039">
    <property type="entry name" value="Ubl_ubiquitin_like"/>
    <property type="match status" value="1"/>
</dbReference>
<name>A0AAW3C0A2_9TRYP</name>
<feature type="region of interest" description="Disordered" evidence="1">
    <location>
        <begin position="76"/>
        <end position="96"/>
    </location>
</feature>
<feature type="compositionally biased region" description="Low complexity" evidence="1">
    <location>
        <begin position="152"/>
        <end position="165"/>
    </location>
</feature>
<feature type="region of interest" description="Disordered" evidence="1">
    <location>
        <begin position="140"/>
        <end position="198"/>
    </location>
</feature>